<protein>
    <submittedName>
        <fullName evidence="1">Uncharacterized protein</fullName>
    </submittedName>
</protein>
<evidence type="ECO:0000313" key="2">
    <source>
        <dbReference type="Proteomes" id="UP001497644"/>
    </source>
</evidence>
<evidence type="ECO:0000313" key="1">
    <source>
        <dbReference type="EMBL" id="CAL1686687.1"/>
    </source>
</evidence>
<dbReference type="Proteomes" id="UP001497644">
    <property type="component" value="Chromosome 7"/>
</dbReference>
<gene>
    <name evidence="1" type="ORF">LPLAT_LOCUS12031</name>
</gene>
<name>A0AAV2P2F6_9HYME</name>
<reference evidence="1" key="1">
    <citation type="submission" date="2024-04" db="EMBL/GenBank/DDBJ databases">
        <authorList>
            <consortium name="Molecular Ecology Group"/>
        </authorList>
    </citation>
    <scope>NUCLEOTIDE SEQUENCE</scope>
</reference>
<keyword evidence="2" id="KW-1185">Reference proteome</keyword>
<dbReference type="AlphaFoldDB" id="A0AAV2P2F6"/>
<dbReference type="EMBL" id="OZ034830">
    <property type="protein sequence ID" value="CAL1686687.1"/>
    <property type="molecule type" value="Genomic_DNA"/>
</dbReference>
<sequence length="111" mass="13162">MGRATPFSNACRMYREEPRILQMPTRRISDKAAEYRHNGRARVRFDSAHLDDLSWMLFVYNTANNNCRWDTSMIFRDKERSGRFHELCRTVESPFESDREGSIRSIASLMH</sequence>
<organism evidence="1 2">
    <name type="scientific">Lasius platythorax</name>
    <dbReference type="NCBI Taxonomy" id="488582"/>
    <lineage>
        <taxon>Eukaryota</taxon>
        <taxon>Metazoa</taxon>
        <taxon>Ecdysozoa</taxon>
        <taxon>Arthropoda</taxon>
        <taxon>Hexapoda</taxon>
        <taxon>Insecta</taxon>
        <taxon>Pterygota</taxon>
        <taxon>Neoptera</taxon>
        <taxon>Endopterygota</taxon>
        <taxon>Hymenoptera</taxon>
        <taxon>Apocrita</taxon>
        <taxon>Aculeata</taxon>
        <taxon>Formicoidea</taxon>
        <taxon>Formicidae</taxon>
        <taxon>Formicinae</taxon>
        <taxon>Lasius</taxon>
        <taxon>Lasius</taxon>
    </lineage>
</organism>
<proteinExistence type="predicted"/>
<accession>A0AAV2P2F6</accession>